<dbReference type="Proteomes" id="UP000184609">
    <property type="component" value="Unassembled WGS sequence"/>
</dbReference>
<gene>
    <name evidence="1" type="ORF">SAMN04488108_3532</name>
</gene>
<dbReference type="EMBL" id="FRXN01000005">
    <property type="protein sequence ID" value="SHO64559.1"/>
    <property type="molecule type" value="Genomic_DNA"/>
</dbReference>
<organism evidence="1 2">
    <name type="scientific">Algoriphagus zhangzhouensis</name>
    <dbReference type="NCBI Taxonomy" id="1073327"/>
    <lineage>
        <taxon>Bacteria</taxon>
        <taxon>Pseudomonadati</taxon>
        <taxon>Bacteroidota</taxon>
        <taxon>Cytophagia</taxon>
        <taxon>Cytophagales</taxon>
        <taxon>Cyclobacteriaceae</taxon>
        <taxon>Algoriphagus</taxon>
    </lineage>
</organism>
<sequence length="185" mass="21211">MRDKMEKELKAELLETLELRFNKNPQRHSGLDWKLVLEKLEAKPSLLDSLFLMEETGGEPDVVIFNSSTEEFSFVDCSKESPIGRRSFCYDQEALEARKKFKPANSAMALAQEMGVELLNEVQYKELQELGEFDLKTSSWIITPPAIRNLGGALFCDRRYDHVFTYHNGADSYYAARGFRAILSL</sequence>
<dbReference type="OrthoDB" id="8442276at2"/>
<reference evidence="2" key="1">
    <citation type="submission" date="2016-12" db="EMBL/GenBank/DDBJ databases">
        <authorList>
            <person name="Varghese N."/>
            <person name="Submissions S."/>
        </authorList>
    </citation>
    <scope>NUCLEOTIDE SEQUENCE [LARGE SCALE GENOMIC DNA]</scope>
    <source>
        <strain evidence="2">DSM 25035</strain>
    </source>
</reference>
<keyword evidence="2" id="KW-1185">Reference proteome</keyword>
<accession>A0A1M7ZIA5</accession>
<dbReference type="STRING" id="1073327.SAMN04488108_3532"/>
<evidence type="ECO:0000313" key="2">
    <source>
        <dbReference type="Proteomes" id="UP000184609"/>
    </source>
</evidence>
<dbReference type="AlphaFoldDB" id="A0A1M7ZIA5"/>
<name>A0A1M7ZIA5_9BACT</name>
<dbReference type="InterPro" id="IPR025352">
    <property type="entry name" value="DUF4256"/>
</dbReference>
<protein>
    <recommendedName>
        <fullName evidence="3">DUF4256 domain-containing protein</fullName>
    </recommendedName>
</protein>
<evidence type="ECO:0008006" key="3">
    <source>
        <dbReference type="Google" id="ProtNLM"/>
    </source>
</evidence>
<dbReference type="Pfam" id="PF14066">
    <property type="entry name" value="DUF4256"/>
    <property type="match status" value="1"/>
</dbReference>
<proteinExistence type="predicted"/>
<evidence type="ECO:0000313" key="1">
    <source>
        <dbReference type="EMBL" id="SHO64559.1"/>
    </source>
</evidence>